<evidence type="ECO:0000313" key="9">
    <source>
        <dbReference type="EMBL" id="KAJ7627116.1"/>
    </source>
</evidence>
<name>A0AAD7BPQ5_9AGAR</name>
<comment type="similarity">
    <text evidence="1">Belongs to the multicopper oxidase family.</text>
</comment>
<keyword evidence="5" id="KW-0472">Membrane</keyword>
<dbReference type="PANTHER" id="PTHR11709">
    <property type="entry name" value="MULTI-COPPER OXIDASE"/>
    <property type="match status" value="1"/>
</dbReference>
<dbReference type="InterPro" id="IPR011707">
    <property type="entry name" value="Cu-oxidase-like_N"/>
</dbReference>
<feature type="domain" description="Plastocyanin-like" evidence="7">
    <location>
        <begin position="508"/>
        <end position="618"/>
    </location>
</feature>
<reference evidence="9" key="1">
    <citation type="submission" date="2023-03" db="EMBL/GenBank/DDBJ databases">
        <title>Massive genome expansion in bonnet fungi (Mycena s.s.) driven by repeated elements and novel gene families across ecological guilds.</title>
        <authorList>
            <consortium name="Lawrence Berkeley National Laboratory"/>
            <person name="Harder C.B."/>
            <person name="Miyauchi S."/>
            <person name="Viragh M."/>
            <person name="Kuo A."/>
            <person name="Thoen E."/>
            <person name="Andreopoulos B."/>
            <person name="Lu D."/>
            <person name="Skrede I."/>
            <person name="Drula E."/>
            <person name="Henrissat B."/>
            <person name="Morin E."/>
            <person name="Kohler A."/>
            <person name="Barry K."/>
            <person name="LaButti K."/>
            <person name="Morin E."/>
            <person name="Salamov A."/>
            <person name="Lipzen A."/>
            <person name="Mereny Z."/>
            <person name="Hegedus B."/>
            <person name="Baldrian P."/>
            <person name="Stursova M."/>
            <person name="Weitz H."/>
            <person name="Taylor A."/>
            <person name="Grigoriev I.V."/>
            <person name="Nagy L.G."/>
            <person name="Martin F."/>
            <person name="Kauserud H."/>
        </authorList>
    </citation>
    <scope>NUCLEOTIDE SEQUENCE</scope>
    <source>
        <strain evidence="9">9284</strain>
    </source>
</reference>
<dbReference type="Proteomes" id="UP001221142">
    <property type="component" value="Unassembled WGS sequence"/>
</dbReference>
<dbReference type="Pfam" id="PF00394">
    <property type="entry name" value="Cu-oxidase"/>
    <property type="match status" value="1"/>
</dbReference>
<dbReference type="PANTHER" id="PTHR11709:SF414">
    <property type="entry name" value="ADR239WP"/>
    <property type="match status" value="1"/>
</dbReference>
<evidence type="ECO:0000256" key="1">
    <source>
        <dbReference type="ARBA" id="ARBA00010609"/>
    </source>
</evidence>
<keyword evidence="5" id="KW-0812">Transmembrane</keyword>
<dbReference type="EMBL" id="JARKIF010000011">
    <property type="protein sequence ID" value="KAJ7627116.1"/>
    <property type="molecule type" value="Genomic_DNA"/>
</dbReference>
<accession>A0AAD7BPQ5</accession>
<feature type="transmembrane region" description="Helical" evidence="5">
    <location>
        <begin position="38"/>
        <end position="59"/>
    </location>
</feature>
<dbReference type="Gene3D" id="2.60.40.420">
    <property type="entry name" value="Cupredoxins - blue copper proteins"/>
    <property type="match status" value="3"/>
</dbReference>
<evidence type="ECO:0000256" key="2">
    <source>
        <dbReference type="ARBA" id="ARBA00023008"/>
    </source>
</evidence>
<keyword evidence="2" id="KW-0186">Copper</keyword>
<sequence>MAEGWRDNDERIGLMGAVDGTVDEIPVQPPPPTRRQRVFAISLLGLVLLPLFALLWLAAIQNPDPHLEHPPKPPPPTDSFVLDRTFDLGAPPTTRVFRWNVSEIALPGNRTRKVVNGRSPGPLIEANVHDRILVYLTNNLTKDGTAIHWHGLPQPLTPFYDGTPGITQCPIPPGQTLLYNFTFGGWTGTTWWHGHTSVQHTDGLFGPLVVHSPLEAAAPVNATSKRQEDPRLYAAEHVLTMSDVYSADGEEMKMKYLTENPMETIPEPVPDWAEINGLGGGSHSEEDSVEGRMYNDGRYAELRAQSGVNTRLRLINAGSFAPLRIFVDGHALEVIEADGTPLAAPYQRYRDILIHPAQRYSVLVTREDGDERTAFWVRAKMEDGAFAYENLRMQPEARAVLRYDSSVSNTSLPLPTTRGGPPPSINSSTWWDALPHFEEWDLRPAASVSPPPNNDIVVLPFKFSIQRTHDQNWRSFINGTAWEVPAAGDAALVKDLAGMFGAGLEVQEGVRTWPLDQMIAVFKHGRTVDVVITNLDDSEHPFHLHGYALWLLGHGRGRFKAAKAELNAVDPMRRDTFLVPRRGWAVVRFVADNPGYWAFHCHIAWHMVGGGLFQVAVASPLGSMGVVLPDDLVSQCGMW</sequence>
<protein>
    <submittedName>
        <fullName evidence="9">Multi-copper oxidase</fullName>
    </submittedName>
</protein>
<feature type="domain" description="Plastocyanin-like" evidence="6">
    <location>
        <begin position="236"/>
        <end position="405"/>
    </location>
</feature>
<dbReference type="InterPro" id="IPR008972">
    <property type="entry name" value="Cupredoxin"/>
</dbReference>
<dbReference type="Pfam" id="PF07732">
    <property type="entry name" value="Cu-oxidase_3"/>
    <property type="match status" value="1"/>
</dbReference>
<keyword evidence="4" id="KW-0325">Glycoprotein</keyword>
<evidence type="ECO:0000259" key="7">
    <source>
        <dbReference type="Pfam" id="PF07731"/>
    </source>
</evidence>
<keyword evidence="3" id="KW-1015">Disulfide bond</keyword>
<comment type="caution">
    <text evidence="9">The sequence shown here is derived from an EMBL/GenBank/DDBJ whole genome shotgun (WGS) entry which is preliminary data.</text>
</comment>
<gene>
    <name evidence="9" type="ORF">FB45DRAFT_920680</name>
</gene>
<dbReference type="GO" id="GO:0016491">
    <property type="term" value="F:oxidoreductase activity"/>
    <property type="evidence" value="ECO:0007669"/>
    <property type="project" value="InterPro"/>
</dbReference>
<evidence type="ECO:0000313" key="10">
    <source>
        <dbReference type="Proteomes" id="UP001221142"/>
    </source>
</evidence>
<dbReference type="Pfam" id="PF07731">
    <property type="entry name" value="Cu-oxidase_2"/>
    <property type="match status" value="1"/>
</dbReference>
<dbReference type="SUPFAM" id="SSF49503">
    <property type="entry name" value="Cupredoxins"/>
    <property type="match status" value="3"/>
</dbReference>
<evidence type="ECO:0000256" key="5">
    <source>
        <dbReference type="SAM" id="Phobius"/>
    </source>
</evidence>
<dbReference type="AlphaFoldDB" id="A0AAD7BPQ5"/>
<dbReference type="InterPro" id="IPR045087">
    <property type="entry name" value="Cu-oxidase_fam"/>
</dbReference>
<keyword evidence="10" id="KW-1185">Reference proteome</keyword>
<proteinExistence type="inferred from homology"/>
<dbReference type="InterPro" id="IPR011706">
    <property type="entry name" value="Cu-oxidase_C"/>
</dbReference>
<dbReference type="InterPro" id="IPR001117">
    <property type="entry name" value="Cu-oxidase_2nd"/>
</dbReference>
<evidence type="ECO:0000259" key="8">
    <source>
        <dbReference type="Pfam" id="PF07732"/>
    </source>
</evidence>
<evidence type="ECO:0000256" key="4">
    <source>
        <dbReference type="ARBA" id="ARBA00023180"/>
    </source>
</evidence>
<dbReference type="GO" id="GO:0005507">
    <property type="term" value="F:copper ion binding"/>
    <property type="evidence" value="ECO:0007669"/>
    <property type="project" value="InterPro"/>
</dbReference>
<evidence type="ECO:0000259" key="6">
    <source>
        <dbReference type="Pfam" id="PF00394"/>
    </source>
</evidence>
<organism evidence="9 10">
    <name type="scientific">Roridomyces roridus</name>
    <dbReference type="NCBI Taxonomy" id="1738132"/>
    <lineage>
        <taxon>Eukaryota</taxon>
        <taxon>Fungi</taxon>
        <taxon>Dikarya</taxon>
        <taxon>Basidiomycota</taxon>
        <taxon>Agaricomycotina</taxon>
        <taxon>Agaricomycetes</taxon>
        <taxon>Agaricomycetidae</taxon>
        <taxon>Agaricales</taxon>
        <taxon>Marasmiineae</taxon>
        <taxon>Mycenaceae</taxon>
        <taxon>Roridomyces</taxon>
    </lineage>
</organism>
<evidence type="ECO:0000256" key="3">
    <source>
        <dbReference type="ARBA" id="ARBA00023157"/>
    </source>
</evidence>
<keyword evidence="5" id="KW-1133">Transmembrane helix</keyword>
<feature type="domain" description="Plastocyanin-like" evidence="8">
    <location>
        <begin position="110"/>
        <end position="213"/>
    </location>
</feature>
<dbReference type="CDD" id="cd13910">
    <property type="entry name" value="CuRO_3_MCO_like_4"/>
    <property type="match status" value="1"/>
</dbReference>